<dbReference type="EMBL" id="SNYV01000016">
    <property type="protein sequence ID" value="TDQ75947.1"/>
    <property type="molecule type" value="Genomic_DNA"/>
</dbReference>
<accession>A0A4R6WJZ6</accession>
<name>A0A4R6WJZ6_9SPHI</name>
<dbReference type="AlphaFoldDB" id="A0A4R6WJZ6"/>
<proteinExistence type="predicted"/>
<evidence type="ECO:0000313" key="1">
    <source>
        <dbReference type="EMBL" id="TDQ75947.1"/>
    </source>
</evidence>
<dbReference type="Proteomes" id="UP000295292">
    <property type="component" value="Unassembled WGS sequence"/>
</dbReference>
<dbReference type="RefSeq" id="WP_246032792.1">
    <property type="nucleotide sequence ID" value="NZ_SNYV01000016.1"/>
</dbReference>
<reference evidence="1 2" key="1">
    <citation type="submission" date="2019-03" db="EMBL/GenBank/DDBJ databases">
        <title>Genomic Encyclopedia of Archaeal and Bacterial Type Strains, Phase II (KMG-II): from individual species to whole genera.</title>
        <authorList>
            <person name="Goeker M."/>
        </authorList>
    </citation>
    <scope>NUCLEOTIDE SEQUENCE [LARGE SCALE GENOMIC DNA]</scope>
    <source>
        <strain evidence="1 2">DSM 28353</strain>
    </source>
</reference>
<organism evidence="1 2">
    <name type="scientific">Sphingobacterium yanglingense</name>
    <dbReference type="NCBI Taxonomy" id="1437280"/>
    <lineage>
        <taxon>Bacteria</taxon>
        <taxon>Pseudomonadati</taxon>
        <taxon>Bacteroidota</taxon>
        <taxon>Sphingobacteriia</taxon>
        <taxon>Sphingobacteriales</taxon>
        <taxon>Sphingobacteriaceae</taxon>
        <taxon>Sphingobacterium</taxon>
    </lineage>
</organism>
<sequence>MRTIIILIAFVFSLVTFDSFGQSSDEGPVLVDDIQVDVKEVFLSAKGDTATVELYLISYERGTREFKLNSFASGIVDSKGQVYLYDVMQMGKVRLQAKDRQNYLHYLLEEDTPVKLVIQTTGWKKQWGIPQQCKLVFEDSSEQGKFLEIIIDL</sequence>
<evidence type="ECO:0000313" key="2">
    <source>
        <dbReference type="Proteomes" id="UP000295292"/>
    </source>
</evidence>
<comment type="caution">
    <text evidence="1">The sequence shown here is derived from an EMBL/GenBank/DDBJ whole genome shotgun (WGS) entry which is preliminary data.</text>
</comment>
<keyword evidence="2" id="KW-1185">Reference proteome</keyword>
<protein>
    <submittedName>
        <fullName evidence="1">Uncharacterized protein</fullName>
    </submittedName>
</protein>
<gene>
    <name evidence="1" type="ORF">CLV99_3643</name>
</gene>